<evidence type="ECO:0000313" key="2">
    <source>
        <dbReference type="EMBL" id="JAS79238.1"/>
    </source>
</evidence>
<feature type="compositionally biased region" description="Basic residues" evidence="1">
    <location>
        <begin position="11"/>
        <end position="21"/>
    </location>
</feature>
<dbReference type="PANTHER" id="PTHR31139">
    <property type="entry name" value="ECTOPIC P GRANULES PROTEIN 5 HOMOLOG"/>
    <property type="match status" value="1"/>
</dbReference>
<dbReference type="InterPro" id="IPR051436">
    <property type="entry name" value="Autophagy-related_EPG5"/>
</dbReference>
<feature type="region of interest" description="Disordered" evidence="1">
    <location>
        <begin position="1"/>
        <end position="33"/>
    </location>
</feature>
<gene>
    <name evidence="2" type="ORF">g.20910</name>
</gene>
<dbReference type="GO" id="GO:0097352">
    <property type="term" value="P:autophagosome maturation"/>
    <property type="evidence" value="ECO:0007669"/>
    <property type="project" value="TreeGrafter"/>
</dbReference>
<dbReference type="PANTHER" id="PTHR31139:SF4">
    <property type="entry name" value="ECTOPIC P GRANULES PROTEIN 5 HOMOLOG"/>
    <property type="match status" value="1"/>
</dbReference>
<dbReference type="GO" id="GO:0005737">
    <property type="term" value="C:cytoplasm"/>
    <property type="evidence" value="ECO:0007669"/>
    <property type="project" value="TreeGrafter"/>
</dbReference>
<proteinExistence type="predicted"/>
<protein>
    <submittedName>
        <fullName evidence="2">Uncharacterized protein</fullName>
    </submittedName>
</protein>
<name>A0A1B6HX35_9HEMI</name>
<dbReference type="EMBL" id="GECU01028468">
    <property type="protein sequence ID" value="JAS79238.1"/>
    <property type="molecule type" value="Transcribed_RNA"/>
</dbReference>
<dbReference type="AlphaFoldDB" id="A0A1B6HX35"/>
<feature type="non-terminal residue" evidence="2">
    <location>
        <position position="451"/>
    </location>
</feature>
<sequence length="451" mass="50785">MEATQKQKNGQAKKKTKKSKFRNSEGKVQECSYEKLPQEVESLQVSDSEEASYSRPECVASFECVLSEAFGGVCEESLRLLESEGKEHLEVRPEEVTSSWHSSDTLISSSEVKNYIQFSETRRGRLSSETELNEFQPPAALLLEDSSQADTNFESPLHLPTSSSLESAEDSLSLWIEQSEETEIANEAVPSAPTVKVVYGSSVDSAVSEITPENVLSEKPFFPFNTKEEEIEPRLKPFTLSQLAALYHNPELEVAETFVVQFVETELRGGDVLRHPLYELLTSYQRARTKLTVNNKDLGTLKQECRDHQSLLWSLDKCVVTEQGECQDGNPVEASHEFQTAHFNKSSASNLSRCLCSIRDLITESFALNAYTCEVIKLQVDDYIQNLLSEFSFLPHNAPVSLVCEMVPLVNSQTGQDLREELRRAISVLFTFQRRPLRDEGFVADVRTWLG</sequence>
<evidence type="ECO:0000256" key="1">
    <source>
        <dbReference type="SAM" id="MobiDB-lite"/>
    </source>
</evidence>
<reference evidence="2" key="1">
    <citation type="submission" date="2015-11" db="EMBL/GenBank/DDBJ databases">
        <title>De novo transcriptome assembly of four potential Pierce s Disease insect vectors from Arizona vineyards.</title>
        <authorList>
            <person name="Tassone E.E."/>
        </authorList>
    </citation>
    <scope>NUCLEOTIDE SEQUENCE</scope>
</reference>
<organism evidence="2">
    <name type="scientific">Homalodisca liturata</name>
    <dbReference type="NCBI Taxonomy" id="320908"/>
    <lineage>
        <taxon>Eukaryota</taxon>
        <taxon>Metazoa</taxon>
        <taxon>Ecdysozoa</taxon>
        <taxon>Arthropoda</taxon>
        <taxon>Hexapoda</taxon>
        <taxon>Insecta</taxon>
        <taxon>Pterygota</taxon>
        <taxon>Neoptera</taxon>
        <taxon>Paraneoptera</taxon>
        <taxon>Hemiptera</taxon>
        <taxon>Auchenorrhyncha</taxon>
        <taxon>Membracoidea</taxon>
        <taxon>Cicadellidae</taxon>
        <taxon>Cicadellinae</taxon>
        <taxon>Proconiini</taxon>
        <taxon>Homalodisca</taxon>
    </lineage>
</organism>
<feature type="compositionally biased region" description="Low complexity" evidence="1">
    <location>
        <begin position="1"/>
        <end position="10"/>
    </location>
</feature>
<accession>A0A1B6HX35</accession>
<feature type="compositionally biased region" description="Basic and acidic residues" evidence="1">
    <location>
        <begin position="22"/>
        <end position="33"/>
    </location>
</feature>